<dbReference type="PROSITE" id="PS50011">
    <property type="entry name" value="PROTEIN_KINASE_DOM"/>
    <property type="match status" value="1"/>
</dbReference>
<proteinExistence type="predicted"/>
<dbReference type="InterPro" id="IPR051681">
    <property type="entry name" value="Ser/Thr_Kinases-Pseudokinases"/>
</dbReference>
<dbReference type="PROSITE" id="PS50089">
    <property type="entry name" value="ZF_RING_2"/>
    <property type="match status" value="1"/>
</dbReference>
<comment type="caution">
    <text evidence="6">The sequence shown here is derived from an EMBL/GenBank/DDBJ whole genome shotgun (WGS) entry which is preliminary data.</text>
</comment>
<keyword evidence="1 3" id="KW-0479">Metal-binding</keyword>
<dbReference type="Pfam" id="PF13920">
    <property type="entry name" value="zf-C3HC4_3"/>
    <property type="match status" value="1"/>
</dbReference>
<feature type="domain" description="RING-type" evidence="5">
    <location>
        <begin position="193"/>
        <end position="237"/>
    </location>
</feature>
<sequence length="254" mass="29043">YLYEEENKKLFILLHRYPSSLHDYLRDHMAEVTIDKSIQIVLDITRVVAHMHNYELVHRDIKAQNILLEDYQVFLADFGTCQHGTENSTVIGARPLAPELTVDSNHDFTYQGSGADVYALGVLMYVVAPKPIYYPITQAITQAHIDTLVNIPNSYITLMRRCLLTEAKSRPKASVVVSELEMIADQIANSKPCLKCFDRLRYARCVPCRHKTLCNICFNEMQRLATPEKPPKCVLCRQLIADTMEDSDSNTYMP</sequence>
<organism evidence="6 7">
    <name type="scientific">Rotaria socialis</name>
    <dbReference type="NCBI Taxonomy" id="392032"/>
    <lineage>
        <taxon>Eukaryota</taxon>
        <taxon>Metazoa</taxon>
        <taxon>Spiralia</taxon>
        <taxon>Gnathifera</taxon>
        <taxon>Rotifera</taxon>
        <taxon>Eurotatoria</taxon>
        <taxon>Bdelloidea</taxon>
        <taxon>Philodinida</taxon>
        <taxon>Philodinidae</taxon>
        <taxon>Rotaria</taxon>
    </lineage>
</organism>
<dbReference type="PROSITE" id="PS00108">
    <property type="entry name" value="PROTEIN_KINASE_ST"/>
    <property type="match status" value="1"/>
</dbReference>
<accession>A0A821REE8</accession>
<feature type="non-terminal residue" evidence="6">
    <location>
        <position position="1"/>
    </location>
</feature>
<dbReference type="InterPro" id="IPR013083">
    <property type="entry name" value="Znf_RING/FYVE/PHD"/>
</dbReference>
<dbReference type="Proteomes" id="UP000663848">
    <property type="component" value="Unassembled WGS sequence"/>
</dbReference>
<dbReference type="GO" id="GO:0005524">
    <property type="term" value="F:ATP binding"/>
    <property type="evidence" value="ECO:0007669"/>
    <property type="project" value="InterPro"/>
</dbReference>
<dbReference type="SMART" id="SM00220">
    <property type="entry name" value="S_TKc"/>
    <property type="match status" value="1"/>
</dbReference>
<evidence type="ECO:0000313" key="7">
    <source>
        <dbReference type="Proteomes" id="UP000663848"/>
    </source>
</evidence>
<dbReference type="SUPFAM" id="SSF56112">
    <property type="entry name" value="Protein kinase-like (PK-like)"/>
    <property type="match status" value="1"/>
</dbReference>
<reference evidence="6" key="1">
    <citation type="submission" date="2021-02" db="EMBL/GenBank/DDBJ databases">
        <authorList>
            <person name="Nowell W R."/>
        </authorList>
    </citation>
    <scope>NUCLEOTIDE SEQUENCE</scope>
</reference>
<evidence type="ECO:0000256" key="1">
    <source>
        <dbReference type="ARBA" id="ARBA00022771"/>
    </source>
</evidence>
<keyword evidence="1 3" id="KW-0863">Zinc-finger</keyword>
<dbReference type="Pfam" id="PF00069">
    <property type="entry name" value="Pkinase"/>
    <property type="match status" value="1"/>
</dbReference>
<dbReference type="InterPro" id="IPR008271">
    <property type="entry name" value="Ser/Thr_kinase_AS"/>
</dbReference>
<dbReference type="EMBL" id="CAJOBR010006170">
    <property type="protein sequence ID" value="CAF4838322.1"/>
    <property type="molecule type" value="Genomic_DNA"/>
</dbReference>
<dbReference type="Gene3D" id="1.10.510.10">
    <property type="entry name" value="Transferase(Phosphotransferase) domain 1"/>
    <property type="match status" value="1"/>
</dbReference>
<dbReference type="AlphaFoldDB" id="A0A821REE8"/>
<dbReference type="InterPro" id="IPR000719">
    <property type="entry name" value="Prot_kinase_dom"/>
</dbReference>
<dbReference type="InterPro" id="IPR011009">
    <property type="entry name" value="Kinase-like_dom_sf"/>
</dbReference>
<name>A0A821REE8_9BILA</name>
<protein>
    <submittedName>
        <fullName evidence="6">Uncharacterized protein</fullName>
    </submittedName>
</protein>
<dbReference type="GO" id="GO:0004674">
    <property type="term" value="F:protein serine/threonine kinase activity"/>
    <property type="evidence" value="ECO:0007669"/>
    <property type="project" value="TreeGrafter"/>
</dbReference>
<dbReference type="InterPro" id="IPR001841">
    <property type="entry name" value="Znf_RING"/>
</dbReference>
<evidence type="ECO:0000259" key="4">
    <source>
        <dbReference type="PROSITE" id="PS50011"/>
    </source>
</evidence>
<gene>
    <name evidence="6" type="ORF">QYT958_LOCUS26226</name>
</gene>
<dbReference type="PANTHER" id="PTHR44329">
    <property type="entry name" value="SERINE/THREONINE-PROTEIN KINASE TNNI3K-RELATED"/>
    <property type="match status" value="1"/>
</dbReference>
<evidence type="ECO:0000256" key="2">
    <source>
        <dbReference type="ARBA" id="ARBA00022833"/>
    </source>
</evidence>
<evidence type="ECO:0000313" key="6">
    <source>
        <dbReference type="EMBL" id="CAF4838322.1"/>
    </source>
</evidence>
<dbReference type="GO" id="GO:0008270">
    <property type="term" value="F:zinc ion binding"/>
    <property type="evidence" value="ECO:0007669"/>
    <property type="project" value="UniProtKB-KW"/>
</dbReference>
<evidence type="ECO:0000259" key="5">
    <source>
        <dbReference type="PROSITE" id="PS50089"/>
    </source>
</evidence>
<feature type="domain" description="Protein kinase" evidence="4">
    <location>
        <begin position="1"/>
        <end position="183"/>
    </location>
</feature>
<dbReference type="Gene3D" id="3.30.40.10">
    <property type="entry name" value="Zinc/RING finger domain, C3HC4 (zinc finger)"/>
    <property type="match status" value="1"/>
</dbReference>
<keyword evidence="2" id="KW-0862">Zinc</keyword>
<evidence type="ECO:0000256" key="3">
    <source>
        <dbReference type="PROSITE-ProRule" id="PRU00175"/>
    </source>
</evidence>